<protein>
    <submittedName>
        <fullName evidence="7">Cell cycle protein</fullName>
    </submittedName>
</protein>
<feature type="transmembrane region" description="Helical" evidence="6">
    <location>
        <begin position="354"/>
        <end position="374"/>
    </location>
</feature>
<accession>A0A2K2F9I9</accession>
<dbReference type="InterPro" id="IPR001182">
    <property type="entry name" value="FtsW/RodA"/>
</dbReference>
<feature type="transmembrane region" description="Helical" evidence="6">
    <location>
        <begin position="213"/>
        <end position="230"/>
    </location>
</feature>
<feature type="transmembrane region" description="Helical" evidence="6">
    <location>
        <begin position="62"/>
        <end position="79"/>
    </location>
</feature>
<evidence type="ECO:0000313" key="8">
    <source>
        <dbReference type="Proteomes" id="UP000236151"/>
    </source>
</evidence>
<feature type="transmembrane region" description="Helical" evidence="6">
    <location>
        <begin position="386"/>
        <end position="404"/>
    </location>
</feature>
<comment type="caution">
    <text evidence="7">The sequence shown here is derived from an EMBL/GenBank/DDBJ whole genome shotgun (WGS) entry which is preliminary data.</text>
</comment>
<evidence type="ECO:0000256" key="6">
    <source>
        <dbReference type="SAM" id="Phobius"/>
    </source>
</evidence>
<dbReference type="PANTHER" id="PTHR30474">
    <property type="entry name" value="CELL CYCLE PROTEIN"/>
    <property type="match status" value="1"/>
</dbReference>
<dbReference type="PANTHER" id="PTHR30474:SF3">
    <property type="entry name" value="PEPTIDOGLYCAN GLYCOSYLTRANSFERASE RODA"/>
    <property type="match status" value="1"/>
</dbReference>
<organism evidence="7 8">
    <name type="scientific">Clostridium thermosuccinogenes</name>
    <dbReference type="NCBI Taxonomy" id="84032"/>
    <lineage>
        <taxon>Bacteria</taxon>
        <taxon>Bacillati</taxon>
        <taxon>Bacillota</taxon>
        <taxon>Clostridia</taxon>
        <taxon>Eubacteriales</taxon>
        <taxon>Clostridiaceae</taxon>
        <taxon>Clostridium</taxon>
    </lineage>
</organism>
<dbReference type="EMBL" id="NIOJ01000049">
    <property type="protein sequence ID" value="PNT96437.1"/>
    <property type="molecule type" value="Genomic_DNA"/>
</dbReference>
<evidence type="ECO:0000256" key="4">
    <source>
        <dbReference type="ARBA" id="ARBA00022989"/>
    </source>
</evidence>
<dbReference type="GO" id="GO:0015648">
    <property type="term" value="F:lipid-linked peptidoglycan transporter activity"/>
    <property type="evidence" value="ECO:0007669"/>
    <property type="project" value="TreeGrafter"/>
</dbReference>
<keyword evidence="5 6" id="KW-0472">Membrane</keyword>
<keyword evidence="8" id="KW-1185">Reference proteome</keyword>
<dbReference type="KEGG" id="cthd:CDO33_14270"/>
<evidence type="ECO:0000256" key="1">
    <source>
        <dbReference type="ARBA" id="ARBA00004141"/>
    </source>
</evidence>
<keyword evidence="2 6" id="KW-0812">Transmembrane</keyword>
<dbReference type="Pfam" id="PF01098">
    <property type="entry name" value="FTSW_RODA_SPOVE"/>
    <property type="match status" value="1"/>
</dbReference>
<reference evidence="7 8" key="1">
    <citation type="submission" date="2017-06" db="EMBL/GenBank/DDBJ databases">
        <title>Investigating the central metabolism of Clostridium thermosuccinogenes.</title>
        <authorList>
            <person name="Koendjbiharie J.G."/>
            <person name="van Kranenburg R."/>
        </authorList>
    </citation>
    <scope>NUCLEOTIDE SEQUENCE [LARGE SCALE GENOMIC DNA]</scope>
    <source>
        <strain evidence="7 8">DSM 5806</strain>
    </source>
</reference>
<dbReference type="GO" id="GO:0032153">
    <property type="term" value="C:cell division site"/>
    <property type="evidence" value="ECO:0007669"/>
    <property type="project" value="TreeGrafter"/>
</dbReference>
<dbReference type="GO" id="GO:0008360">
    <property type="term" value="P:regulation of cell shape"/>
    <property type="evidence" value="ECO:0007669"/>
    <property type="project" value="UniProtKB-KW"/>
</dbReference>
<feature type="transmembrane region" description="Helical" evidence="6">
    <location>
        <begin position="190"/>
        <end position="207"/>
    </location>
</feature>
<evidence type="ECO:0000256" key="3">
    <source>
        <dbReference type="ARBA" id="ARBA00022960"/>
    </source>
</evidence>
<keyword evidence="3" id="KW-0133">Cell shape</keyword>
<evidence type="ECO:0000256" key="2">
    <source>
        <dbReference type="ARBA" id="ARBA00022692"/>
    </source>
</evidence>
<feature type="transmembrane region" description="Helical" evidence="6">
    <location>
        <begin position="158"/>
        <end position="178"/>
    </location>
</feature>
<gene>
    <name evidence="7" type="ORF">CDQ84_15245</name>
</gene>
<comment type="subcellular location">
    <subcellularLocation>
        <location evidence="1">Membrane</location>
        <topology evidence="1">Multi-pass membrane protein</topology>
    </subcellularLocation>
</comment>
<dbReference type="RefSeq" id="WP_103082598.1">
    <property type="nucleotide sequence ID" value="NZ_CP021850.1"/>
</dbReference>
<evidence type="ECO:0000256" key="5">
    <source>
        <dbReference type="ARBA" id="ARBA00023136"/>
    </source>
</evidence>
<dbReference type="GO" id="GO:0005886">
    <property type="term" value="C:plasma membrane"/>
    <property type="evidence" value="ECO:0007669"/>
    <property type="project" value="TreeGrafter"/>
</dbReference>
<name>A0A2K2F9I9_9CLOT</name>
<keyword evidence="4 6" id="KW-1133">Transmembrane helix</keyword>
<sequence length="423" mass="47204">MLIASYKRPVSLVVLADILAFGLLFFYREPHDFYILGAGLLIITLIAGTYLFIVKKELGDEYLFLIVSMLASVGFIMIYRLNRGLGFKQIVWFSGGIVLFFLSYFIYIRIKIWNKLMYAYAFASFGLFLVTLVFGSNIKGSTNWIVIKGFSFQPSELIKILFIFTLACYLTHSEQIFLNALTLKLKQIKIKGRIALMAIVYMFMGFLVMQRDWGTALLFFIIYITMMYVFDADMKFLLLNVIIAALGGTAGYFALYHIRVRVVTWLNPWADIAGKGYQITQSLFAIGSGGFFGTGLGMGRPDYIPEVTTDFIFSAICEEMGIFGGVAVILLYFLLAYRGIKIVLKTGDTFKKAVALGITCMFGFQTFIIIGGVIKLIPLTGITLPFISYGGSSLTTSFIQLGILEAVSREGGQDEGSISDEGR</sequence>
<proteinExistence type="predicted"/>
<dbReference type="GO" id="GO:0051301">
    <property type="term" value="P:cell division"/>
    <property type="evidence" value="ECO:0007669"/>
    <property type="project" value="InterPro"/>
</dbReference>
<evidence type="ECO:0000313" key="7">
    <source>
        <dbReference type="EMBL" id="PNT96437.1"/>
    </source>
</evidence>
<feature type="transmembrane region" description="Helical" evidence="6">
    <location>
        <begin position="33"/>
        <end position="53"/>
    </location>
</feature>
<feature type="transmembrane region" description="Helical" evidence="6">
    <location>
        <begin position="9"/>
        <end position="27"/>
    </location>
</feature>
<feature type="transmembrane region" description="Helical" evidence="6">
    <location>
        <begin position="91"/>
        <end position="110"/>
    </location>
</feature>
<feature type="transmembrane region" description="Helical" evidence="6">
    <location>
        <begin position="117"/>
        <end position="138"/>
    </location>
</feature>
<feature type="transmembrane region" description="Helical" evidence="6">
    <location>
        <begin position="237"/>
        <end position="258"/>
    </location>
</feature>
<dbReference type="Proteomes" id="UP000236151">
    <property type="component" value="Unassembled WGS sequence"/>
</dbReference>
<feature type="transmembrane region" description="Helical" evidence="6">
    <location>
        <begin position="311"/>
        <end position="334"/>
    </location>
</feature>
<dbReference type="OrthoDB" id="9812661at2"/>
<dbReference type="AlphaFoldDB" id="A0A2K2F9I9"/>